<name>A0A4R8A0Y5_9ACTN</name>
<gene>
    <name evidence="1" type="ORF">EV650_3019</name>
</gene>
<reference evidence="1 2" key="1">
    <citation type="submission" date="2019-03" db="EMBL/GenBank/DDBJ databases">
        <title>Genomic Encyclopedia of Type Strains, Phase III (KMG-III): the genomes of soil and plant-associated and newly described type strains.</title>
        <authorList>
            <person name="Whitman W."/>
        </authorList>
    </citation>
    <scope>NUCLEOTIDE SEQUENCE [LARGE SCALE GENOMIC DNA]</scope>
    <source>
        <strain evidence="1 2">VKM Ac-2570</strain>
    </source>
</reference>
<keyword evidence="2" id="KW-1185">Reference proteome</keyword>
<sequence length="114" mass="12383">MSGKLADRVAAVAGLDRPSIVAASPDVLERTLESLLGALKRLSDSELQQRERHQDGSLRITSHLAVWLISRVAEAYGNKLVDLAKVPDKQSLRSLAGLAHLLHSAIDEKEGRQP</sequence>
<dbReference type="AlphaFoldDB" id="A0A4R8A0Y5"/>
<protein>
    <submittedName>
        <fullName evidence="1">Uncharacterized protein</fullName>
    </submittedName>
</protein>
<proteinExistence type="predicted"/>
<evidence type="ECO:0000313" key="1">
    <source>
        <dbReference type="EMBL" id="TDW24153.1"/>
    </source>
</evidence>
<dbReference type="EMBL" id="SODF01000001">
    <property type="protein sequence ID" value="TDW24153.1"/>
    <property type="molecule type" value="Genomic_DNA"/>
</dbReference>
<accession>A0A4R8A0Y5</accession>
<dbReference type="Proteomes" id="UP000295447">
    <property type="component" value="Unassembled WGS sequence"/>
</dbReference>
<organism evidence="1 2">
    <name type="scientific">Kribbella kalugense</name>
    <dbReference type="NCBI Taxonomy" id="2512221"/>
    <lineage>
        <taxon>Bacteria</taxon>
        <taxon>Bacillati</taxon>
        <taxon>Actinomycetota</taxon>
        <taxon>Actinomycetes</taxon>
        <taxon>Propionibacteriales</taxon>
        <taxon>Kribbellaceae</taxon>
        <taxon>Kribbella</taxon>
    </lineage>
</organism>
<evidence type="ECO:0000313" key="2">
    <source>
        <dbReference type="Proteomes" id="UP000295447"/>
    </source>
</evidence>
<comment type="caution">
    <text evidence="1">The sequence shown here is derived from an EMBL/GenBank/DDBJ whole genome shotgun (WGS) entry which is preliminary data.</text>
</comment>